<keyword evidence="1" id="KW-0418">Kinase</keyword>
<keyword evidence="1" id="KW-0808">Transferase</keyword>
<organism evidence="1 2">
    <name type="scientific">Striga asiatica</name>
    <name type="common">Asiatic witchweed</name>
    <name type="synonym">Buchnera asiatica</name>
    <dbReference type="NCBI Taxonomy" id="4170"/>
    <lineage>
        <taxon>Eukaryota</taxon>
        <taxon>Viridiplantae</taxon>
        <taxon>Streptophyta</taxon>
        <taxon>Embryophyta</taxon>
        <taxon>Tracheophyta</taxon>
        <taxon>Spermatophyta</taxon>
        <taxon>Magnoliopsida</taxon>
        <taxon>eudicotyledons</taxon>
        <taxon>Gunneridae</taxon>
        <taxon>Pentapetalae</taxon>
        <taxon>asterids</taxon>
        <taxon>lamiids</taxon>
        <taxon>Lamiales</taxon>
        <taxon>Orobanchaceae</taxon>
        <taxon>Buchnereae</taxon>
        <taxon>Striga</taxon>
    </lineage>
</organism>
<reference evidence="2" key="1">
    <citation type="journal article" date="2019" name="Curr. Biol.">
        <title>Genome Sequence of Striga asiatica Provides Insight into the Evolution of Plant Parasitism.</title>
        <authorList>
            <person name="Yoshida S."/>
            <person name="Kim S."/>
            <person name="Wafula E.K."/>
            <person name="Tanskanen J."/>
            <person name="Kim Y.M."/>
            <person name="Honaas L."/>
            <person name="Yang Z."/>
            <person name="Spallek T."/>
            <person name="Conn C.E."/>
            <person name="Ichihashi Y."/>
            <person name="Cheong K."/>
            <person name="Cui S."/>
            <person name="Der J.P."/>
            <person name="Gundlach H."/>
            <person name="Jiao Y."/>
            <person name="Hori C."/>
            <person name="Ishida J.K."/>
            <person name="Kasahara H."/>
            <person name="Kiba T."/>
            <person name="Kim M.S."/>
            <person name="Koo N."/>
            <person name="Laohavisit A."/>
            <person name="Lee Y.H."/>
            <person name="Lumba S."/>
            <person name="McCourt P."/>
            <person name="Mortimer J.C."/>
            <person name="Mutuku J.M."/>
            <person name="Nomura T."/>
            <person name="Sasaki-Sekimoto Y."/>
            <person name="Seto Y."/>
            <person name="Wang Y."/>
            <person name="Wakatake T."/>
            <person name="Sakakibara H."/>
            <person name="Demura T."/>
            <person name="Yamaguchi S."/>
            <person name="Yoneyama K."/>
            <person name="Manabe R.I."/>
            <person name="Nelson D.C."/>
            <person name="Schulman A.H."/>
            <person name="Timko M.P."/>
            <person name="dePamphilis C.W."/>
            <person name="Choi D."/>
            <person name="Shirasu K."/>
        </authorList>
    </citation>
    <scope>NUCLEOTIDE SEQUENCE [LARGE SCALE GENOMIC DNA]</scope>
    <source>
        <strain evidence="2">cv. UVA1</strain>
    </source>
</reference>
<dbReference type="Proteomes" id="UP000325081">
    <property type="component" value="Unassembled WGS sequence"/>
</dbReference>
<name>A0A5A7Q1N0_STRAF</name>
<gene>
    <name evidence="1" type="ORF">STAS_15646</name>
</gene>
<evidence type="ECO:0000313" key="1">
    <source>
        <dbReference type="EMBL" id="GER39055.1"/>
    </source>
</evidence>
<dbReference type="EMBL" id="BKCP01005572">
    <property type="protein sequence ID" value="GER39055.1"/>
    <property type="molecule type" value="Genomic_DNA"/>
</dbReference>
<accession>A0A5A7Q1N0</accession>
<evidence type="ECO:0000313" key="2">
    <source>
        <dbReference type="Proteomes" id="UP000325081"/>
    </source>
</evidence>
<dbReference type="GO" id="GO:0016301">
    <property type="term" value="F:kinase activity"/>
    <property type="evidence" value="ECO:0007669"/>
    <property type="project" value="UniProtKB-KW"/>
</dbReference>
<proteinExistence type="predicted"/>
<dbReference type="AlphaFoldDB" id="A0A5A7Q1N0"/>
<keyword evidence="2" id="KW-1185">Reference proteome</keyword>
<comment type="caution">
    <text evidence="1">The sequence shown here is derived from an EMBL/GenBank/DDBJ whole genome shotgun (WGS) entry which is preliminary data.</text>
</comment>
<protein>
    <submittedName>
        <fullName evidence="1">Uridine kinase</fullName>
    </submittedName>
</protein>
<sequence length="398" mass="43906">MATGFLVSFGSMIRKERHRAGAPPDRAKSRQQQHMRGSFIVLLGKKSFMVRSNAVFLSGPQLEFHFWSSRLAFINDVGVGAKETKGRKENVRSEQHAILRILLAAAGWEYKPNTLEQRLNQLTERGKNSSFRKLIHSRLLKSVLVGQDTITRKRLTCDEWTLATSCPAGLDADNAKTPGEDRLKRSVDHPACPGARSHALLLMVISKKKAGQPTELLLLFASAGVHSKSKQNSRSSVATPATKLTDRSEVRELALYCSVRYWGINPSLFGSEKEGLRCFVSSREFTGICKSIDQELGDFLDSGAGNSPFGCRQVKRERVSGLGKCCQASKVKEPGTANHLPALPLLLAFHLPTPRYLFFSLALPVDDPGKLQSPFLPCLYPSFSSEFCLSSSIEGLLN</sequence>